<comment type="caution">
    <text evidence="2">The sequence shown here is derived from an EMBL/GenBank/DDBJ whole genome shotgun (WGS) entry which is preliminary data.</text>
</comment>
<sequence length="79" mass="8480">MGAGIDGEVLGVGEDQPARRRARSPTDAPAPSRNRRPRFGQCREVLDDLAEVVRFGLSGGPAPGRRSSTPGRAQACYRF</sequence>
<dbReference type="RefSeq" id="WP_166814172.1">
    <property type="nucleotide sequence ID" value="NZ_JBEUOO010000071.1"/>
</dbReference>
<protein>
    <submittedName>
        <fullName evidence="2">Uncharacterized protein</fullName>
    </submittedName>
</protein>
<accession>A0ABV5XG10</accession>
<proteinExistence type="predicted"/>
<evidence type="ECO:0000256" key="1">
    <source>
        <dbReference type="SAM" id="MobiDB-lite"/>
    </source>
</evidence>
<keyword evidence="3" id="KW-1185">Reference proteome</keyword>
<feature type="region of interest" description="Disordered" evidence="1">
    <location>
        <begin position="58"/>
        <end position="79"/>
    </location>
</feature>
<name>A0ABV5XG10_9NOCA</name>
<dbReference type="EMBL" id="JBHMAS010000046">
    <property type="protein sequence ID" value="MFB9781409.1"/>
    <property type="molecule type" value="Genomic_DNA"/>
</dbReference>
<dbReference type="Proteomes" id="UP001589587">
    <property type="component" value="Unassembled WGS sequence"/>
</dbReference>
<organism evidence="2 3">
    <name type="scientific">Rhodococcus baikonurensis</name>
    <dbReference type="NCBI Taxonomy" id="172041"/>
    <lineage>
        <taxon>Bacteria</taxon>
        <taxon>Bacillati</taxon>
        <taxon>Actinomycetota</taxon>
        <taxon>Actinomycetes</taxon>
        <taxon>Mycobacteriales</taxon>
        <taxon>Nocardiaceae</taxon>
        <taxon>Rhodococcus</taxon>
        <taxon>Rhodococcus erythropolis group</taxon>
    </lineage>
</organism>
<reference evidence="2 3" key="1">
    <citation type="submission" date="2024-09" db="EMBL/GenBank/DDBJ databases">
        <authorList>
            <person name="Sun Q."/>
            <person name="Mori K."/>
        </authorList>
    </citation>
    <scope>NUCLEOTIDE SEQUENCE [LARGE SCALE GENOMIC DNA]</scope>
    <source>
        <strain evidence="2 3">JCM 11411</strain>
    </source>
</reference>
<dbReference type="GeneID" id="301841497"/>
<gene>
    <name evidence="2" type="ORF">ACFFQ6_17095</name>
</gene>
<evidence type="ECO:0000313" key="3">
    <source>
        <dbReference type="Proteomes" id="UP001589587"/>
    </source>
</evidence>
<feature type="region of interest" description="Disordered" evidence="1">
    <location>
        <begin position="1"/>
        <end position="40"/>
    </location>
</feature>
<evidence type="ECO:0000313" key="2">
    <source>
        <dbReference type="EMBL" id="MFB9781409.1"/>
    </source>
</evidence>